<dbReference type="EMBL" id="BAAAGU010000032">
    <property type="protein sequence ID" value="GAA0652202.1"/>
    <property type="molecule type" value="Genomic_DNA"/>
</dbReference>
<evidence type="ECO:0000313" key="2">
    <source>
        <dbReference type="Proteomes" id="UP001500724"/>
    </source>
</evidence>
<comment type="caution">
    <text evidence="1">The sequence shown here is derived from an EMBL/GenBank/DDBJ whole genome shotgun (WGS) entry which is preliminary data.</text>
</comment>
<sequence>MDDRIYNGGAGTPDFVEVEGGGLTGSAPAALGDGPDLHLFVRGTDGRRRVRCAGLGLGGRLPEVGAARQQPPLIPGADFLSWDGQSFTVHDEPAVAGEGQSRTLPPAPVPGTATVWSVGRANGPGNSVVPRILRFG</sequence>
<accession>A0ABP3SPW2</accession>
<gene>
    <name evidence="1" type="ORF">GCM10009535_33170</name>
</gene>
<keyword evidence="2" id="KW-1185">Reference proteome</keyword>
<protein>
    <submittedName>
        <fullName evidence="1">Uncharacterized protein</fullName>
    </submittedName>
</protein>
<dbReference type="RefSeq" id="WP_344001888.1">
    <property type="nucleotide sequence ID" value="NZ_BAAAGU010000032.1"/>
</dbReference>
<organism evidence="1 2">
    <name type="scientific">Streptomyces thermocarboxydovorans</name>
    <dbReference type="NCBI Taxonomy" id="59298"/>
    <lineage>
        <taxon>Bacteria</taxon>
        <taxon>Bacillati</taxon>
        <taxon>Actinomycetota</taxon>
        <taxon>Actinomycetes</taxon>
        <taxon>Kitasatosporales</taxon>
        <taxon>Streptomycetaceae</taxon>
        <taxon>Streptomyces</taxon>
    </lineage>
</organism>
<reference evidence="2" key="1">
    <citation type="journal article" date="2019" name="Int. J. Syst. Evol. Microbiol.">
        <title>The Global Catalogue of Microorganisms (GCM) 10K type strain sequencing project: providing services to taxonomists for standard genome sequencing and annotation.</title>
        <authorList>
            <consortium name="The Broad Institute Genomics Platform"/>
            <consortium name="The Broad Institute Genome Sequencing Center for Infectious Disease"/>
            <person name="Wu L."/>
            <person name="Ma J."/>
        </authorList>
    </citation>
    <scope>NUCLEOTIDE SEQUENCE [LARGE SCALE GENOMIC DNA]</scope>
    <source>
        <strain evidence="2">JCM 10367</strain>
    </source>
</reference>
<dbReference type="Proteomes" id="UP001500724">
    <property type="component" value="Unassembled WGS sequence"/>
</dbReference>
<evidence type="ECO:0000313" key="1">
    <source>
        <dbReference type="EMBL" id="GAA0652202.1"/>
    </source>
</evidence>
<proteinExistence type="predicted"/>
<name>A0ABP3SPW2_9ACTN</name>